<dbReference type="Gene3D" id="3.30.160.60">
    <property type="entry name" value="Classic Zinc Finger"/>
    <property type="match status" value="1"/>
</dbReference>
<keyword evidence="7" id="KW-1185">Reference proteome</keyword>
<accession>A0ABM3MRZ3</accession>
<gene>
    <name evidence="8" type="primary">LOC116413143</name>
</gene>
<feature type="compositionally biased region" description="Basic and acidic residues" evidence="5">
    <location>
        <begin position="93"/>
        <end position="107"/>
    </location>
</feature>
<protein>
    <submittedName>
        <fullName evidence="8">Zinc finger protein 493-like</fullName>
    </submittedName>
</protein>
<dbReference type="PANTHER" id="PTHR23235:SF120">
    <property type="entry name" value="KRUPPEL-LIKE FACTOR 15"/>
    <property type="match status" value="1"/>
</dbReference>
<evidence type="ECO:0000256" key="1">
    <source>
        <dbReference type="ARBA" id="ARBA00022723"/>
    </source>
</evidence>
<keyword evidence="2 4" id="KW-0863">Zinc-finger</keyword>
<name>A0ABM3MRZ3_GALME</name>
<dbReference type="RefSeq" id="XP_052753923.1">
    <property type="nucleotide sequence ID" value="XM_052897963.1"/>
</dbReference>
<evidence type="ECO:0000256" key="3">
    <source>
        <dbReference type="ARBA" id="ARBA00022833"/>
    </source>
</evidence>
<dbReference type="InterPro" id="IPR013087">
    <property type="entry name" value="Znf_C2H2_type"/>
</dbReference>
<dbReference type="SUPFAM" id="SSF57667">
    <property type="entry name" value="beta-beta-alpha zinc fingers"/>
    <property type="match status" value="1"/>
</dbReference>
<evidence type="ECO:0000313" key="8">
    <source>
        <dbReference type="RefSeq" id="XP_052753923.1"/>
    </source>
</evidence>
<feature type="region of interest" description="Disordered" evidence="5">
    <location>
        <begin position="1"/>
        <end position="28"/>
    </location>
</feature>
<keyword evidence="1" id="KW-0479">Metal-binding</keyword>
<evidence type="ECO:0000313" key="7">
    <source>
        <dbReference type="Proteomes" id="UP001652740"/>
    </source>
</evidence>
<dbReference type="InterPro" id="IPR036236">
    <property type="entry name" value="Znf_C2H2_sf"/>
</dbReference>
<evidence type="ECO:0000256" key="5">
    <source>
        <dbReference type="SAM" id="MobiDB-lite"/>
    </source>
</evidence>
<evidence type="ECO:0000259" key="6">
    <source>
        <dbReference type="PROSITE" id="PS50157"/>
    </source>
</evidence>
<feature type="region of interest" description="Disordered" evidence="5">
    <location>
        <begin position="73"/>
        <end position="107"/>
    </location>
</feature>
<keyword evidence="3" id="KW-0862">Zinc</keyword>
<dbReference type="PANTHER" id="PTHR23235">
    <property type="entry name" value="KRUEPPEL-LIKE TRANSCRIPTION FACTOR"/>
    <property type="match status" value="1"/>
</dbReference>
<dbReference type="Proteomes" id="UP001652740">
    <property type="component" value="Unplaced"/>
</dbReference>
<evidence type="ECO:0000256" key="4">
    <source>
        <dbReference type="PROSITE-ProRule" id="PRU00042"/>
    </source>
</evidence>
<evidence type="ECO:0000256" key="2">
    <source>
        <dbReference type="ARBA" id="ARBA00022771"/>
    </source>
</evidence>
<dbReference type="PROSITE" id="PS00028">
    <property type="entry name" value="ZINC_FINGER_C2H2_1"/>
    <property type="match status" value="1"/>
</dbReference>
<sequence>MATQNEDLHVSDNTTQQVTPHHEERPDYSNVMNATQEPLIEQDEFQHGIVGVGVDNETNELLNLYEAYVKEKEAETEPTVVQGGTTFGSTEHSTPDSERVPHNEDEERNVFESEHQRRRISCDTVYSCEHLSTHSGKKPYGCDVCSKCFNRKSTLKKHLLIHADDKSY</sequence>
<organism evidence="7 8">
    <name type="scientific">Galleria mellonella</name>
    <name type="common">Greater wax moth</name>
    <dbReference type="NCBI Taxonomy" id="7137"/>
    <lineage>
        <taxon>Eukaryota</taxon>
        <taxon>Metazoa</taxon>
        <taxon>Ecdysozoa</taxon>
        <taxon>Arthropoda</taxon>
        <taxon>Hexapoda</taxon>
        <taxon>Insecta</taxon>
        <taxon>Pterygota</taxon>
        <taxon>Neoptera</taxon>
        <taxon>Endopterygota</taxon>
        <taxon>Lepidoptera</taxon>
        <taxon>Glossata</taxon>
        <taxon>Ditrysia</taxon>
        <taxon>Pyraloidea</taxon>
        <taxon>Pyralidae</taxon>
        <taxon>Galleriinae</taxon>
        <taxon>Galleria</taxon>
    </lineage>
</organism>
<dbReference type="PROSITE" id="PS50157">
    <property type="entry name" value="ZINC_FINGER_C2H2_2"/>
    <property type="match status" value="1"/>
</dbReference>
<feature type="compositionally biased region" description="Basic and acidic residues" evidence="5">
    <location>
        <begin position="1"/>
        <end position="10"/>
    </location>
</feature>
<dbReference type="SMART" id="SM00355">
    <property type="entry name" value="ZnF_C2H2"/>
    <property type="match status" value="1"/>
</dbReference>
<dbReference type="GeneID" id="116413143"/>
<feature type="compositionally biased region" description="Polar residues" evidence="5">
    <location>
        <begin position="82"/>
        <end position="92"/>
    </location>
</feature>
<proteinExistence type="predicted"/>
<feature type="domain" description="C2H2-type" evidence="6">
    <location>
        <begin position="140"/>
        <end position="167"/>
    </location>
</feature>
<reference evidence="8" key="1">
    <citation type="submission" date="2025-08" db="UniProtKB">
        <authorList>
            <consortium name="RefSeq"/>
        </authorList>
    </citation>
    <scope>IDENTIFICATION</scope>
    <source>
        <tissue evidence="8">Whole larvae</tissue>
    </source>
</reference>